<evidence type="ECO:0000259" key="1">
    <source>
        <dbReference type="Pfam" id="PF12697"/>
    </source>
</evidence>
<dbReference type="GO" id="GO:0003824">
    <property type="term" value="F:catalytic activity"/>
    <property type="evidence" value="ECO:0007669"/>
    <property type="project" value="UniProtKB-ARBA"/>
</dbReference>
<feature type="domain" description="AB hydrolase-1" evidence="1">
    <location>
        <begin position="22"/>
        <end position="221"/>
    </location>
</feature>
<dbReference type="InterPro" id="IPR029058">
    <property type="entry name" value="AB_hydrolase_fold"/>
</dbReference>
<dbReference type="AlphaFoldDB" id="A0A317QKX5"/>
<sequence length="243" mass="25443">MDSRCPILPGTTGPVPVVIPRLVLVPGLGLDARSSRRLRRRVAADVVLLPGMGRSAPVPSLDDLAARLRARLGPGPVVLAGHSQGCQVVAAAAVDPRVAGVVLLGPTTDPRLRAPSRLAGWWLQTAVREPWWQVPLVLVQWLTTGPRAMRDLWRVAAPDRIDARLRAVGVPVTVVRGTRDRLCRAEWAAAVAAAARGGRVVEVPGAAHMTVQTHPDAVAAVLRAAVTRGAVAEEGGSASGVSP</sequence>
<keyword evidence="3" id="KW-1185">Reference proteome</keyword>
<dbReference type="OrthoDB" id="9769541at2"/>
<evidence type="ECO:0000313" key="2">
    <source>
        <dbReference type="EMBL" id="PWW23401.1"/>
    </source>
</evidence>
<dbReference type="Gene3D" id="3.40.50.1820">
    <property type="entry name" value="alpha/beta hydrolase"/>
    <property type="match status" value="1"/>
</dbReference>
<gene>
    <name evidence="2" type="ORF">JD79_02575</name>
</gene>
<dbReference type="InterPro" id="IPR000073">
    <property type="entry name" value="AB_hydrolase_1"/>
</dbReference>
<protein>
    <submittedName>
        <fullName evidence="2">Pimeloyl-ACP methyl ester carboxylesterase</fullName>
    </submittedName>
</protein>
<dbReference type="PANTHER" id="PTHR43689:SF8">
    <property type="entry name" value="ALPHA_BETA-HYDROLASES SUPERFAMILY PROTEIN"/>
    <property type="match status" value="1"/>
</dbReference>
<dbReference type="SUPFAM" id="SSF53474">
    <property type="entry name" value="alpha/beta-Hydrolases"/>
    <property type="match status" value="1"/>
</dbReference>
<dbReference type="Pfam" id="PF12697">
    <property type="entry name" value="Abhydrolase_6"/>
    <property type="match status" value="1"/>
</dbReference>
<evidence type="ECO:0000313" key="3">
    <source>
        <dbReference type="Proteomes" id="UP000246661"/>
    </source>
</evidence>
<dbReference type="Proteomes" id="UP000246661">
    <property type="component" value="Unassembled WGS sequence"/>
</dbReference>
<dbReference type="EMBL" id="QGTX01000001">
    <property type="protein sequence ID" value="PWW23401.1"/>
    <property type="molecule type" value="Genomic_DNA"/>
</dbReference>
<organism evidence="2 3">
    <name type="scientific">Geodermatophilus normandii</name>
    <dbReference type="NCBI Taxonomy" id="1137989"/>
    <lineage>
        <taxon>Bacteria</taxon>
        <taxon>Bacillati</taxon>
        <taxon>Actinomycetota</taxon>
        <taxon>Actinomycetes</taxon>
        <taxon>Geodermatophilales</taxon>
        <taxon>Geodermatophilaceae</taxon>
        <taxon>Geodermatophilus</taxon>
    </lineage>
</organism>
<proteinExistence type="predicted"/>
<accession>A0A317QKX5</accession>
<comment type="caution">
    <text evidence="2">The sequence shown here is derived from an EMBL/GenBank/DDBJ whole genome shotgun (WGS) entry which is preliminary data.</text>
</comment>
<name>A0A317QKX5_9ACTN</name>
<dbReference type="PANTHER" id="PTHR43689">
    <property type="entry name" value="HYDROLASE"/>
    <property type="match status" value="1"/>
</dbReference>
<reference evidence="3" key="1">
    <citation type="submission" date="2018-05" db="EMBL/GenBank/DDBJ databases">
        <authorList>
            <person name="Klenk H.-P."/>
            <person name="Huntemann M."/>
            <person name="Clum A."/>
            <person name="Pillay M."/>
            <person name="Palaniappan K."/>
            <person name="Varghese N."/>
            <person name="Mikhailova N."/>
            <person name="Stamatis D."/>
            <person name="Reddy T."/>
            <person name="Daum C."/>
            <person name="Shapiro N."/>
            <person name="Ivanova N."/>
            <person name="Kyrpides N."/>
            <person name="Woyke T."/>
        </authorList>
    </citation>
    <scope>NUCLEOTIDE SEQUENCE [LARGE SCALE GENOMIC DNA]</scope>
    <source>
        <strain evidence="3">DSM 45417</strain>
    </source>
</reference>